<evidence type="ECO:0000256" key="1">
    <source>
        <dbReference type="SAM" id="SignalP"/>
    </source>
</evidence>
<feature type="signal peptide" evidence="1">
    <location>
        <begin position="1"/>
        <end position="25"/>
    </location>
</feature>
<proteinExistence type="predicted"/>
<gene>
    <name evidence="3" type="ORF">GGQ96_000058</name>
</gene>
<dbReference type="InterPro" id="IPR007893">
    <property type="entry name" value="Spore_coat_U/FanG"/>
</dbReference>
<dbReference type="RefSeq" id="WP_184110476.1">
    <property type="nucleotide sequence ID" value="NZ_JACHNY010000001.1"/>
</dbReference>
<organism evidence="3 4">
    <name type="scientific">Sphingomonas abaci</name>
    <dbReference type="NCBI Taxonomy" id="237611"/>
    <lineage>
        <taxon>Bacteria</taxon>
        <taxon>Pseudomonadati</taxon>
        <taxon>Pseudomonadota</taxon>
        <taxon>Alphaproteobacteria</taxon>
        <taxon>Sphingomonadales</taxon>
        <taxon>Sphingomonadaceae</taxon>
        <taxon>Sphingomonas</taxon>
    </lineage>
</organism>
<dbReference type="Pfam" id="PF05229">
    <property type="entry name" value="SCPU"/>
    <property type="match status" value="1"/>
</dbReference>
<dbReference type="EMBL" id="JACHNY010000001">
    <property type="protein sequence ID" value="MBB4615952.1"/>
    <property type="molecule type" value="Genomic_DNA"/>
</dbReference>
<sequence length="158" mass="15611">MLSVRPAMLLALGLAGPFMVAPAVAQGVQISNLSDLGFGLVTDVASDKVRAQSVCAFSGVLGGRYTVTASGSGAGGAFTLSNGSATLPYEVQWSASSGQTSGTNLIAGSPLAGQTMLLSCPVLQSTNASLIVILRGTALSAARSGSYGGTLTIILSAN</sequence>
<dbReference type="AlphaFoldDB" id="A0A7W7AF92"/>
<comment type="caution">
    <text evidence="3">The sequence shown here is derived from an EMBL/GenBank/DDBJ whole genome shotgun (WGS) entry which is preliminary data.</text>
</comment>
<evidence type="ECO:0000259" key="2">
    <source>
        <dbReference type="Pfam" id="PF05229"/>
    </source>
</evidence>
<feature type="chain" id="PRO_5030758440" description="Spore coat protein U/FanG domain-containing protein" evidence="1">
    <location>
        <begin position="26"/>
        <end position="158"/>
    </location>
</feature>
<keyword evidence="4" id="KW-1185">Reference proteome</keyword>
<keyword evidence="1" id="KW-0732">Signal</keyword>
<reference evidence="3 4" key="1">
    <citation type="submission" date="2020-08" db="EMBL/GenBank/DDBJ databases">
        <title>Genomic Encyclopedia of Type Strains, Phase IV (KMG-IV): sequencing the most valuable type-strain genomes for metagenomic binning, comparative biology and taxonomic classification.</title>
        <authorList>
            <person name="Goeker M."/>
        </authorList>
    </citation>
    <scope>NUCLEOTIDE SEQUENCE [LARGE SCALE GENOMIC DNA]</scope>
    <source>
        <strain evidence="3 4">DSM 15867</strain>
    </source>
</reference>
<evidence type="ECO:0000313" key="3">
    <source>
        <dbReference type="EMBL" id="MBB4615952.1"/>
    </source>
</evidence>
<dbReference type="Proteomes" id="UP000574769">
    <property type="component" value="Unassembled WGS sequence"/>
</dbReference>
<evidence type="ECO:0000313" key="4">
    <source>
        <dbReference type="Proteomes" id="UP000574769"/>
    </source>
</evidence>
<name>A0A7W7AF92_9SPHN</name>
<protein>
    <recommendedName>
        <fullName evidence="2">Spore coat protein U/FanG domain-containing protein</fullName>
    </recommendedName>
</protein>
<accession>A0A7W7AF92</accession>
<feature type="domain" description="Spore coat protein U/FanG" evidence="2">
    <location>
        <begin position="17"/>
        <end position="153"/>
    </location>
</feature>